<protein>
    <submittedName>
        <fullName evidence="1">Uncharacterized protein</fullName>
    </submittedName>
</protein>
<reference evidence="1 2" key="1">
    <citation type="submission" date="2019-09" db="EMBL/GenBank/DDBJ databases">
        <title>Complete genome sequence of Sporolactobacillus terrae 70-3.</title>
        <authorList>
            <person name="Tanaka N."/>
            <person name="Shiwa Y."/>
            <person name="Fujita N."/>
            <person name="Tanasupawat S."/>
        </authorList>
    </citation>
    <scope>NUCLEOTIDE SEQUENCE [LARGE SCALE GENOMIC DNA]</scope>
    <source>
        <strain evidence="1 2">70-3</strain>
    </source>
</reference>
<dbReference type="AlphaFoldDB" id="A0A5K7X3B8"/>
<dbReference type="Proteomes" id="UP000326951">
    <property type="component" value="Chromosome"/>
</dbReference>
<sequence length="52" mass="6068">MKEQKSTQPSVNREAYLEFIVEWTITQLENLNGEIYDETGIDCDQSWKNQGS</sequence>
<dbReference type="EMBL" id="AP021853">
    <property type="protein sequence ID" value="BBN99190.1"/>
    <property type="molecule type" value="Genomic_DNA"/>
</dbReference>
<organism evidence="1 2">
    <name type="scientific">Sporolactobacillus terrae</name>
    <dbReference type="NCBI Taxonomy" id="269673"/>
    <lineage>
        <taxon>Bacteria</taxon>
        <taxon>Bacillati</taxon>
        <taxon>Bacillota</taxon>
        <taxon>Bacilli</taxon>
        <taxon>Bacillales</taxon>
        <taxon>Sporolactobacillaceae</taxon>
        <taxon>Sporolactobacillus</taxon>
    </lineage>
</organism>
<evidence type="ECO:0000313" key="1">
    <source>
        <dbReference type="EMBL" id="BBN99190.1"/>
    </source>
</evidence>
<gene>
    <name evidence="1" type="ORF">St703_18950</name>
</gene>
<evidence type="ECO:0000313" key="2">
    <source>
        <dbReference type="Proteomes" id="UP000326951"/>
    </source>
</evidence>
<accession>A0A5K7X3B8</accession>
<name>A0A5K7X3B8_9BACL</name>
<proteinExistence type="predicted"/>
<dbReference type="RefSeq" id="WP_172968989.1">
    <property type="nucleotide sequence ID" value="NZ_AP021853.1"/>
</dbReference>